<evidence type="ECO:0000313" key="2">
    <source>
        <dbReference type="EMBL" id="MDP0588978.1"/>
    </source>
</evidence>
<proteinExistence type="predicted"/>
<evidence type="ECO:0000313" key="3">
    <source>
        <dbReference type="Proteomes" id="UP001178148"/>
    </source>
</evidence>
<dbReference type="EMBL" id="JASXSV010000009">
    <property type="protein sequence ID" value="MDP0588978.1"/>
    <property type="molecule type" value="Genomic_DNA"/>
</dbReference>
<protein>
    <submittedName>
        <fullName evidence="2">Uncharacterized protein</fullName>
    </submittedName>
</protein>
<sequence>MTEIRGVKNPIINNRGSDKVVVHRSHINTLFMEDFIMPIGVSVSGSTCSILSPSNLPSTKQSISVGKKCFSGVALSERKSIAGKSKLSDSTTKNKPLAKMTITPVKVKSYLSLTNNKKSSSRQRKNITTGNQSPTAVKRTKIARKSSAKLTKKEYGQKTSRTLYNQKVKTQKRDGIHLPIDAQKLSSIKQNPQHHNALNTSIESLVEVKERPFPKDQFVVWNQAINTMQQEPQKAVGYLFGEAYCAETANSKFDELIKDQKSNLSIFMNRMESTWKRTATPEHMDALRSNMEDKLKFAWQRMAMGDTYKLQMVVESLCLQPGGGHHRSPEMKQFIQNMEKTITDFRDGRIYDGTNAINADNPRGEVTRSYKKVLAVESTYNGVNGNEIKTELKGSGGEPGTIRNTSSTPDISLSNLGDDSGVHVELVINNADGKRLKDSVAFSDGTYSFHGASVEMEVRDQKIASQLDSGEFAGRISAYVTHNLNNGRSHEDLVIAGDANLCLFDDDHTTGERTLKPGVQEILDNHHLALVVPSGKVTWGRPISDQLHKNAKSTELDGFRDTMLLMVPVTEGNLETIKQLGDNQDLRQDTFFPTTMVGGKSTDTASIIHHLESDRKQFSLSFSDRVMTDHAILTGPNHIIGNTADCKGVGTAGKNLTYDAATTVWGNNTPTVEQYYQMMLDSAKELASTFSLIERGIPLFQEYQPHLGNAD</sequence>
<organism evidence="2 3">
    <name type="scientific">Candidatus Endonucleibacter bathymodioli</name>
    <dbReference type="NCBI Taxonomy" id="539814"/>
    <lineage>
        <taxon>Bacteria</taxon>
        <taxon>Pseudomonadati</taxon>
        <taxon>Pseudomonadota</taxon>
        <taxon>Gammaproteobacteria</taxon>
        <taxon>Oceanospirillales</taxon>
        <taxon>Endozoicomonadaceae</taxon>
        <taxon>Candidatus Endonucleibacter</taxon>
    </lineage>
</organism>
<evidence type="ECO:0000256" key="1">
    <source>
        <dbReference type="SAM" id="MobiDB-lite"/>
    </source>
</evidence>
<comment type="caution">
    <text evidence="2">The sequence shown here is derived from an EMBL/GenBank/DDBJ whole genome shotgun (WGS) entry which is preliminary data.</text>
</comment>
<dbReference type="Proteomes" id="UP001178148">
    <property type="component" value="Unassembled WGS sequence"/>
</dbReference>
<accession>A0AA90NVI7</accession>
<dbReference type="AlphaFoldDB" id="A0AA90NVI7"/>
<gene>
    <name evidence="2" type="ORF">QS748_07215</name>
</gene>
<name>A0AA90NVI7_9GAMM</name>
<reference evidence="2 3" key="1">
    <citation type="journal article" date="2023" name="bioRxiv">
        <title>An intranuclear bacterial parasite of deep-sea mussels expresses apoptosis inhibitors acquired from its host.</title>
        <authorList>
            <person name="Gonzalez Porras M.A."/>
            <person name="Assie A."/>
            <person name="Tietjen M."/>
            <person name="Violette M."/>
            <person name="Kleiner M."/>
            <person name="Gruber-Vodicka H."/>
            <person name="Dubilier N."/>
            <person name="Leisch N."/>
        </authorList>
    </citation>
    <scope>NUCLEOTIDE SEQUENCE [LARGE SCALE GENOMIC DNA]</scope>
    <source>
        <strain evidence="2">IAP13</strain>
    </source>
</reference>
<feature type="region of interest" description="Disordered" evidence="1">
    <location>
        <begin position="113"/>
        <end position="151"/>
    </location>
</feature>
<keyword evidence="3" id="KW-1185">Reference proteome</keyword>
<feature type="compositionally biased region" description="Basic residues" evidence="1">
    <location>
        <begin position="138"/>
        <end position="147"/>
    </location>
</feature>
<feature type="region of interest" description="Disordered" evidence="1">
    <location>
        <begin position="391"/>
        <end position="410"/>
    </location>
</feature>
<feature type="compositionally biased region" description="Polar residues" evidence="1">
    <location>
        <begin position="126"/>
        <end position="135"/>
    </location>
</feature>